<proteinExistence type="predicted"/>
<dbReference type="GeneID" id="91084970"/>
<organism evidence="3 4">
    <name type="scientific">Cryptococcus depauperatus CBS 7841</name>
    <dbReference type="NCBI Taxonomy" id="1295531"/>
    <lineage>
        <taxon>Eukaryota</taxon>
        <taxon>Fungi</taxon>
        <taxon>Dikarya</taxon>
        <taxon>Basidiomycota</taxon>
        <taxon>Agaricomycotina</taxon>
        <taxon>Tremellomycetes</taxon>
        <taxon>Tremellales</taxon>
        <taxon>Cryptococcaceae</taxon>
        <taxon>Cryptococcus</taxon>
    </lineage>
</organism>
<sequence>MVSKPQILEKEEIKTDAKWLKLEKIKWRDQDGKEIAVHIVALLHHPNSPVSIVLIEQYRPPIATTVVELPAGLIDEGEDAATAALRELYEETGYGTGKANEGNARVSHVSHVLVKDPGMSGANMHLVTIDIHLKKNDPEPSQHLDEGEHIIKKIIPLKYLGRYLDERAKHGFTVDTILASIASGWALAHRFEYEGN</sequence>
<dbReference type="AlphaFoldDB" id="A0AAJ8LZF8"/>
<dbReference type="Gene3D" id="3.90.79.10">
    <property type="entry name" value="Nucleoside Triphosphate Pyrophosphohydrolase"/>
    <property type="match status" value="1"/>
</dbReference>
<dbReference type="EMBL" id="CP143784">
    <property type="protein sequence ID" value="WVN85607.1"/>
    <property type="molecule type" value="Genomic_DNA"/>
</dbReference>
<dbReference type="Proteomes" id="UP000094043">
    <property type="component" value="Chromosome 1"/>
</dbReference>
<evidence type="ECO:0000259" key="2">
    <source>
        <dbReference type="PROSITE" id="PS51462"/>
    </source>
</evidence>
<protein>
    <recommendedName>
        <fullName evidence="2">Nudix hydrolase domain-containing protein</fullName>
    </recommendedName>
</protein>
<reference evidence="3" key="3">
    <citation type="submission" date="2024-01" db="EMBL/GenBank/DDBJ databases">
        <authorList>
            <person name="Coelho M.A."/>
            <person name="David-Palma M."/>
            <person name="Shea T."/>
            <person name="Sun S."/>
            <person name="Cuomo C.A."/>
            <person name="Heitman J."/>
        </authorList>
    </citation>
    <scope>NUCLEOTIDE SEQUENCE</scope>
    <source>
        <strain evidence="3">CBS 7841</strain>
    </source>
</reference>
<dbReference type="PANTHER" id="PTHR11839">
    <property type="entry name" value="UDP/ADP-SUGAR PYROPHOSPHATASE"/>
    <property type="match status" value="1"/>
</dbReference>
<keyword evidence="4" id="KW-1185">Reference proteome</keyword>
<gene>
    <name evidence="3" type="ORF">L203_100756</name>
</gene>
<dbReference type="GO" id="GO:0006753">
    <property type="term" value="P:nucleoside phosphate metabolic process"/>
    <property type="evidence" value="ECO:0007669"/>
    <property type="project" value="TreeGrafter"/>
</dbReference>
<dbReference type="Pfam" id="PF00293">
    <property type="entry name" value="NUDIX"/>
    <property type="match status" value="1"/>
</dbReference>
<dbReference type="KEGG" id="cdep:91084970"/>
<dbReference type="GO" id="GO:0005634">
    <property type="term" value="C:nucleus"/>
    <property type="evidence" value="ECO:0007669"/>
    <property type="project" value="TreeGrafter"/>
</dbReference>
<dbReference type="PANTHER" id="PTHR11839:SF1">
    <property type="entry name" value="ADP-SUGAR PYROPHOSPHATASE"/>
    <property type="match status" value="1"/>
</dbReference>
<dbReference type="GO" id="GO:0019693">
    <property type="term" value="P:ribose phosphate metabolic process"/>
    <property type="evidence" value="ECO:0007669"/>
    <property type="project" value="TreeGrafter"/>
</dbReference>
<reference evidence="3" key="2">
    <citation type="journal article" date="2022" name="Elife">
        <title>Obligate sexual reproduction of a homothallic fungus closely related to the Cryptococcus pathogenic species complex.</title>
        <authorList>
            <person name="Passer A.R."/>
            <person name="Clancey S.A."/>
            <person name="Shea T."/>
            <person name="David-Palma M."/>
            <person name="Averette A.F."/>
            <person name="Boekhout T."/>
            <person name="Porcel B.M."/>
            <person name="Nowrousian M."/>
            <person name="Cuomo C.A."/>
            <person name="Sun S."/>
            <person name="Heitman J."/>
            <person name="Coelho M.A."/>
        </authorList>
    </citation>
    <scope>NUCLEOTIDE SEQUENCE</scope>
    <source>
        <strain evidence="3">CBS 7841</strain>
    </source>
</reference>
<evidence type="ECO:0000256" key="1">
    <source>
        <dbReference type="ARBA" id="ARBA00022801"/>
    </source>
</evidence>
<dbReference type="CDD" id="cd18888">
    <property type="entry name" value="NUDIX_ADPRase_Nudt5"/>
    <property type="match status" value="1"/>
</dbReference>
<dbReference type="RefSeq" id="XP_066066307.1">
    <property type="nucleotide sequence ID" value="XM_066210210.1"/>
</dbReference>
<dbReference type="PROSITE" id="PS51462">
    <property type="entry name" value="NUDIX"/>
    <property type="match status" value="1"/>
</dbReference>
<dbReference type="InterPro" id="IPR000086">
    <property type="entry name" value="NUDIX_hydrolase_dom"/>
</dbReference>
<dbReference type="InterPro" id="IPR015797">
    <property type="entry name" value="NUDIX_hydrolase-like_dom_sf"/>
</dbReference>
<name>A0AAJ8LZF8_9TREE</name>
<keyword evidence="1" id="KW-0378">Hydrolase</keyword>
<dbReference type="InterPro" id="IPR020084">
    <property type="entry name" value="NUDIX_hydrolase_CS"/>
</dbReference>
<feature type="domain" description="Nudix hydrolase" evidence="2">
    <location>
        <begin position="32"/>
        <end position="178"/>
    </location>
</feature>
<reference evidence="3" key="1">
    <citation type="submission" date="2016-06" db="EMBL/GenBank/DDBJ databases">
        <authorList>
            <person name="Cuomo C."/>
            <person name="Litvintseva A."/>
            <person name="Heitman J."/>
            <person name="Chen Y."/>
            <person name="Sun S."/>
            <person name="Springer D."/>
            <person name="Dromer F."/>
            <person name="Young S."/>
            <person name="Zeng Q."/>
            <person name="Chapman S."/>
            <person name="Gujja S."/>
            <person name="Saif S."/>
            <person name="Birren B."/>
        </authorList>
    </citation>
    <scope>NUCLEOTIDE SEQUENCE</scope>
    <source>
        <strain evidence="3">CBS 7841</strain>
    </source>
</reference>
<dbReference type="GO" id="GO:0047631">
    <property type="term" value="F:ADP-ribose diphosphatase activity"/>
    <property type="evidence" value="ECO:0007669"/>
    <property type="project" value="TreeGrafter"/>
</dbReference>
<dbReference type="SUPFAM" id="SSF55811">
    <property type="entry name" value="Nudix"/>
    <property type="match status" value="1"/>
</dbReference>
<dbReference type="PROSITE" id="PS00893">
    <property type="entry name" value="NUDIX_BOX"/>
    <property type="match status" value="1"/>
</dbReference>
<evidence type="ECO:0000313" key="3">
    <source>
        <dbReference type="EMBL" id="WVN85607.1"/>
    </source>
</evidence>
<accession>A0AAJ8LZF8</accession>
<evidence type="ECO:0000313" key="4">
    <source>
        <dbReference type="Proteomes" id="UP000094043"/>
    </source>
</evidence>